<dbReference type="Gene3D" id="6.10.340.10">
    <property type="match status" value="1"/>
</dbReference>
<evidence type="ECO:0000256" key="9">
    <source>
        <dbReference type="ARBA" id="ARBA00022777"/>
    </source>
</evidence>
<dbReference type="PRINTS" id="PR00344">
    <property type="entry name" value="BCTRLSENSOR"/>
</dbReference>
<keyword evidence="13 14" id="KW-0472">Membrane</keyword>
<reference evidence="17 18" key="1">
    <citation type="submission" date="2016-01" db="EMBL/GenBank/DDBJ databases">
        <title>Investigation of taxonomic status of Bacillus aminovorans.</title>
        <authorList>
            <person name="Verma A."/>
            <person name="Pal Y."/>
            <person name="Krishnamurthi S."/>
        </authorList>
    </citation>
    <scope>NUCLEOTIDE SEQUENCE [LARGE SCALE GENOMIC DNA]</scope>
    <source>
        <strain evidence="17 18">DSM 1314</strain>
    </source>
</reference>
<dbReference type="GO" id="GO:0000155">
    <property type="term" value="F:phosphorelay sensor kinase activity"/>
    <property type="evidence" value="ECO:0007669"/>
    <property type="project" value="InterPro"/>
</dbReference>
<evidence type="ECO:0000256" key="6">
    <source>
        <dbReference type="ARBA" id="ARBA00022679"/>
    </source>
</evidence>
<feature type="transmembrane region" description="Helical" evidence="14">
    <location>
        <begin position="58"/>
        <end position="76"/>
    </location>
</feature>
<evidence type="ECO:0000256" key="1">
    <source>
        <dbReference type="ARBA" id="ARBA00000085"/>
    </source>
</evidence>
<evidence type="ECO:0000256" key="3">
    <source>
        <dbReference type="ARBA" id="ARBA00012438"/>
    </source>
</evidence>
<dbReference type="Gene3D" id="3.30.565.10">
    <property type="entry name" value="Histidine kinase-like ATPase, C-terminal domain"/>
    <property type="match status" value="1"/>
</dbReference>
<dbReference type="SUPFAM" id="SSF158472">
    <property type="entry name" value="HAMP domain-like"/>
    <property type="match status" value="1"/>
</dbReference>
<dbReference type="InterPro" id="IPR036097">
    <property type="entry name" value="HisK_dim/P_sf"/>
</dbReference>
<dbReference type="PANTHER" id="PTHR45528:SF1">
    <property type="entry name" value="SENSOR HISTIDINE KINASE CPXA"/>
    <property type="match status" value="1"/>
</dbReference>
<dbReference type="InterPro" id="IPR005467">
    <property type="entry name" value="His_kinase_dom"/>
</dbReference>
<comment type="catalytic activity">
    <reaction evidence="1">
        <text>ATP + protein L-histidine = ADP + protein N-phospho-L-histidine.</text>
        <dbReference type="EC" id="2.7.13.3"/>
    </reaction>
</comment>
<feature type="domain" description="HAMP" evidence="16">
    <location>
        <begin position="79"/>
        <end position="131"/>
    </location>
</feature>
<dbReference type="EC" id="2.7.13.3" evidence="3"/>
<evidence type="ECO:0000256" key="12">
    <source>
        <dbReference type="ARBA" id="ARBA00023012"/>
    </source>
</evidence>
<dbReference type="Pfam" id="PF00512">
    <property type="entry name" value="HisKA"/>
    <property type="match status" value="1"/>
</dbReference>
<comment type="subcellular location">
    <subcellularLocation>
        <location evidence="2">Cell membrane</location>
        <topology evidence="2">Multi-pass membrane protein</topology>
    </subcellularLocation>
</comment>
<evidence type="ECO:0000256" key="13">
    <source>
        <dbReference type="ARBA" id="ARBA00023136"/>
    </source>
</evidence>
<keyword evidence="10" id="KW-0067">ATP-binding</keyword>
<comment type="caution">
    <text evidence="17">The sequence shown here is derived from an EMBL/GenBank/DDBJ whole genome shotgun (WGS) entry which is preliminary data.</text>
</comment>
<dbReference type="Proteomes" id="UP000076935">
    <property type="component" value="Unassembled WGS sequence"/>
</dbReference>
<evidence type="ECO:0000256" key="11">
    <source>
        <dbReference type="ARBA" id="ARBA00022989"/>
    </source>
</evidence>
<dbReference type="InterPro" id="IPR003660">
    <property type="entry name" value="HAMP_dom"/>
</dbReference>
<evidence type="ECO:0000256" key="5">
    <source>
        <dbReference type="ARBA" id="ARBA00022553"/>
    </source>
</evidence>
<evidence type="ECO:0000256" key="10">
    <source>
        <dbReference type="ARBA" id="ARBA00022840"/>
    </source>
</evidence>
<keyword evidence="12" id="KW-0902">Two-component regulatory system</keyword>
<dbReference type="AlphaFoldDB" id="A0A177L4Q3"/>
<gene>
    <name evidence="17" type="ORF">AWH49_02610</name>
</gene>
<accession>A0A177L4Q3</accession>
<keyword evidence="7 14" id="KW-0812">Transmembrane</keyword>
<protein>
    <recommendedName>
        <fullName evidence="3">histidine kinase</fullName>
        <ecNumber evidence="3">2.7.13.3</ecNumber>
    </recommendedName>
</protein>
<dbReference type="Pfam" id="PF00672">
    <property type="entry name" value="HAMP"/>
    <property type="match status" value="1"/>
</dbReference>
<name>A0A177L4Q3_9BACI</name>
<dbReference type="SUPFAM" id="SSF55874">
    <property type="entry name" value="ATPase domain of HSP90 chaperone/DNA topoisomerase II/histidine kinase"/>
    <property type="match status" value="1"/>
</dbReference>
<dbReference type="InterPro" id="IPR050398">
    <property type="entry name" value="HssS/ArlS-like"/>
</dbReference>
<dbReference type="SMART" id="SM00388">
    <property type="entry name" value="HisKA"/>
    <property type="match status" value="1"/>
</dbReference>
<evidence type="ECO:0000313" key="17">
    <source>
        <dbReference type="EMBL" id="OAH60659.1"/>
    </source>
</evidence>
<dbReference type="PANTHER" id="PTHR45528">
    <property type="entry name" value="SENSOR HISTIDINE KINASE CPXA"/>
    <property type="match status" value="1"/>
</dbReference>
<organism evidence="17 18">
    <name type="scientific">Domibacillus aminovorans</name>
    <dbReference type="NCBI Taxonomy" id="29332"/>
    <lineage>
        <taxon>Bacteria</taxon>
        <taxon>Bacillati</taxon>
        <taxon>Bacillota</taxon>
        <taxon>Bacilli</taxon>
        <taxon>Bacillales</taxon>
        <taxon>Bacillaceae</taxon>
        <taxon>Domibacillus</taxon>
    </lineage>
</organism>
<sequence>MWLNRKLSNLLSKLVILNSLVIFLVILLAGFSVKDYACFLVNSENVTGPNLVKTLDGFIWKVGILAFVIAGLFHYITVKKIVGPIVDLSRAAKEIKEGRTPSKIEVSTSSELKELAENFNSMAESLHSVQEKREEMLKDIAHELRTPLTNINGYLEALQNGVIDGNPELFGSLLEESRRITRIVELITELNTWNNGIYFSEKPFDQVKIKKVLLESLTSFNLKINDRFTDARFNIEESILLGNQDGLMQVFTNILQNILDYDTEEKLIVNGEKRKEKYFISFSHTGQFIDPRKREMIFDRFYRLEESRSTKANGAGLGLAIAKSIVTAHKGTIGLKTDGSNHTFWIELPLIKK</sequence>
<dbReference type="InterPro" id="IPR003661">
    <property type="entry name" value="HisK_dim/P_dom"/>
</dbReference>
<dbReference type="CDD" id="cd00082">
    <property type="entry name" value="HisKA"/>
    <property type="match status" value="1"/>
</dbReference>
<dbReference type="SMART" id="SM00304">
    <property type="entry name" value="HAMP"/>
    <property type="match status" value="1"/>
</dbReference>
<evidence type="ECO:0000313" key="18">
    <source>
        <dbReference type="Proteomes" id="UP000076935"/>
    </source>
</evidence>
<dbReference type="InterPro" id="IPR036890">
    <property type="entry name" value="HATPase_C_sf"/>
</dbReference>
<proteinExistence type="predicted"/>
<feature type="transmembrane region" description="Helical" evidence="14">
    <location>
        <begin position="12"/>
        <end position="33"/>
    </location>
</feature>
<keyword evidence="6" id="KW-0808">Transferase</keyword>
<keyword evidence="11 14" id="KW-1133">Transmembrane helix</keyword>
<keyword evidence="8" id="KW-0547">Nucleotide-binding</keyword>
<keyword evidence="18" id="KW-1185">Reference proteome</keyword>
<dbReference type="InterPro" id="IPR004358">
    <property type="entry name" value="Sig_transdc_His_kin-like_C"/>
</dbReference>
<dbReference type="PROSITE" id="PS50885">
    <property type="entry name" value="HAMP"/>
    <property type="match status" value="1"/>
</dbReference>
<evidence type="ECO:0000256" key="4">
    <source>
        <dbReference type="ARBA" id="ARBA00022475"/>
    </source>
</evidence>
<evidence type="ECO:0000256" key="14">
    <source>
        <dbReference type="SAM" id="Phobius"/>
    </source>
</evidence>
<dbReference type="GO" id="GO:0005524">
    <property type="term" value="F:ATP binding"/>
    <property type="evidence" value="ECO:0007669"/>
    <property type="project" value="UniProtKB-KW"/>
</dbReference>
<dbReference type="GO" id="GO:0005886">
    <property type="term" value="C:plasma membrane"/>
    <property type="evidence" value="ECO:0007669"/>
    <property type="project" value="UniProtKB-SubCell"/>
</dbReference>
<dbReference type="Pfam" id="PF02518">
    <property type="entry name" value="HATPase_c"/>
    <property type="match status" value="1"/>
</dbReference>
<keyword evidence="4" id="KW-1003">Cell membrane</keyword>
<feature type="domain" description="Histidine kinase" evidence="15">
    <location>
        <begin position="139"/>
        <end position="352"/>
    </location>
</feature>
<keyword evidence="9" id="KW-0418">Kinase</keyword>
<evidence type="ECO:0000256" key="2">
    <source>
        <dbReference type="ARBA" id="ARBA00004651"/>
    </source>
</evidence>
<dbReference type="PROSITE" id="PS50109">
    <property type="entry name" value="HIS_KIN"/>
    <property type="match status" value="1"/>
</dbReference>
<evidence type="ECO:0000259" key="16">
    <source>
        <dbReference type="PROSITE" id="PS50885"/>
    </source>
</evidence>
<evidence type="ECO:0000256" key="8">
    <source>
        <dbReference type="ARBA" id="ARBA00022741"/>
    </source>
</evidence>
<dbReference type="SMART" id="SM00387">
    <property type="entry name" value="HATPase_c"/>
    <property type="match status" value="1"/>
</dbReference>
<dbReference type="EMBL" id="LQWY01000034">
    <property type="protein sequence ID" value="OAH60659.1"/>
    <property type="molecule type" value="Genomic_DNA"/>
</dbReference>
<dbReference type="RefSeq" id="WP_063965889.1">
    <property type="nucleotide sequence ID" value="NZ_LQWY01000034.1"/>
</dbReference>
<evidence type="ECO:0000256" key="7">
    <source>
        <dbReference type="ARBA" id="ARBA00022692"/>
    </source>
</evidence>
<dbReference type="CDD" id="cd06225">
    <property type="entry name" value="HAMP"/>
    <property type="match status" value="1"/>
</dbReference>
<evidence type="ECO:0000259" key="15">
    <source>
        <dbReference type="PROSITE" id="PS50109"/>
    </source>
</evidence>
<keyword evidence="5" id="KW-0597">Phosphoprotein</keyword>
<dbReference type="Gene3D" id="1.10.287.130">
    <property type="match status" value="1"/>
</dbReference>
<dbReference type="InterPro" id="IPR003594">
    <property type="entry name" value="HATPase_dom"/>
</dbReference>
<dbReference type="SUPFAM" id="SSF47384">
    <property type="entry name" value="Homodimeric domain of signal transducing histidine kinase"/>
    <property type="match status" value="1"/>
</dbReference>